<reference evidence="1" key="1">
    <citation type="submission" date="2020-05" db="EMBL/GenBank/DDBJ databases">
        <authorList>
            <person name="Chiriac C."/>
            <person name="Salcher M."/>
            <person name="Ghai R."/>
            <person name="Kavagutti S V."/>
        </authorList>
    </citation>
    <scope>NUCLEOTIDE SEQUENCE</scope>
</reference>
<evidence type="ECO:0000313" key="2">
    <source>
        <dbReference type="EMBL" id="CAB4981733.1"/>
    </source>
</evidence>
<organism evidence="1">
    <name type="scientific">freshwater metagenome</name>
    <dbReference type="NCBI Taxonomy" id="449393"/>
    <lineage>
        <taxon>unclassified sequences</taxon>
        <taxon>metagenomes</taxon>
        <taxon>ecological metagenomes</taxon>
    </lineage>
</organism>
<sequence>MHKEARLSDELFSREEIQGGGLSRPRRARSLLYLIEQEAQRVKDRRAAMVTAAPEAGVMLNLLWNADGELLRRDLPGEADAAFIESFRNARRNTAGAETRALDSTASSWKVLLPDELPLRAQVLHQMSLRHDLPRNKAKHIATAFGVGTAAFDEAYQKAVGKPVDTAFSEEQGLFASLRGKKNKKG</sequence>
<protein>
    <submittedName>
        <fullName evidence="1">Unannotated protein</fullName>
    </submittedName>
</protein>
<gene>
    <name evidence="1" type="ORF">UFOPK3001_00192</name>
    <name evidence="2" type="ORF">UFOPK3954_00573</name>
</gene>
<evidence type="ECO:0000313" key="1">
    <source>
        <dbReference type="EMBL" id="CAB4790453.1"/>
    </source>
</evidence>
<dbReference type="EMBL" id="CAFBON010000043">
    <property type="protein sequence ID" value="CAB4981733.1"/>
    <property type="molecule type" value="Genomic_DNA"/>
</dbReference>
<accession>A0A6J6X425</accession>
<name>A0A6J6X425_9ZZZZ</name>
<dbReference type="AlphaFoldDB" id="A0A6J6X425"/>
<proteinExistence type="predicted"/>
<dbReference type="EMBL" id="CAFAAJ010000008">
    <property type="protein sequence ID" value="CAB4790453.1"/>
    <property type="molecule type" value="Genomic_DNA"/>
</dbReference>